<evidence type="ECO:0000256" key="3">
    <source>
        <dbReference type="SAM" id="SignalP"/>
    </source>
</evidence>
<dbReference type="AlphaFoldDB" id="A0A162MY75"/>
<feature type="compositionally biased region" description="Low complexity" evidence="1">
    <location>
        <begin position="119"/>
        <end position="132"/>
    </location>
</feature>
<dbReference type="Proteomes" id="UP000076744">
    <property type="component" value="Unassembled WGS sequence"/>
</dbReference>
<dbReference type="EMBL" id="AZHB01000002">
    <property type="protein sequence ID" value="OAA72539.1"/>
    <property type="molecule type" value="Genomic_DNA"/>
</dbReference>
<gene>
    <name evidence="4" type="ORF">ISF_01612</name>
</gene>
<proteinExistence type="predicted"/>
<accession>A0A162MY75</accession>
<evidence type="ECO:0000313" key="4">
    <source>
        <dbReference type="EMBL" id="OAA72539.1"/>
    </source>
</evidence>
<reference evidence="4 5" key="1">
    <citation type="journal article" date="2016" name="Genome Biol. Evol.">
        <title>Divergent and convergent evolution of fungal pathogenicity.</title>
        <authorList>
            <person name="Shang Y."/>
            <person name="Xiao G."/>
            <person name="Zheng P."/>
            <person name="Cen K."/>
            <person name="Zhan S."/>
            <person name="Wang C."/>
        </authorList>
    </citation>
    <scope>NUCLEOTIDE SEQUENCE [LARGE SCALE GENOMIC DNA]</scope>
    <source>
        <strain evidence="4 5">ARSEF 2679</strain>
    </source>
</reference>
<feature type="chain" id="PRO_5007837527" description="GPI anchored serine-threonine rich protein" evidence="3">
    <location>
        <begin position="18"/>
        <end position="222"/>
    </location>
</feature>
<evidence type="ECO:0000313" key="5">
    <source>
        <dbReference type="Proteomes" id="UP000076744"/>
    </source>
</evidence>
<evidence type="ECO:0000256" key="1">
    <source>
        <dbReference type="SAM" id="MobiDB-lite"/>
    </source>
</evidence>
<keyword evidence="5" id="KW-1185">Reference proteome</keyword>
<keyword evidence="2" id="KW-0472">Membrane</keyword>
<comment type="caution">
    <text evidence="4">The sequence shown here is derived from an EMBL/GenBank/DDBJ whole genome shotgun (WGS) entry which is preliminary data.</text>
</comment>
<protein>
    <recommendedName>
        <fullName evidence="6">GPI anchored serine-threonine rich protein</fullName>
    </recommendedName>
</protein>
<keyword evidence="2" id="KW-1133">Transmembrane helix</keyword>
<feature type="region of interest" description="Disordered" evidence="1">
    <location>
        <begin position="118"/>
        <end position="200"/>
    </location>
</feature>
<name>A0A162MY75_CORFA</name>
<dbReference type="STRING" id="1081104.A0A162MY75"/>
<dbReference type="RefSeq" id="XP_018707985.1">
    <property type="nucleotide sequence ID" value="XM_018845219.1"/>
</dbReference>
<feature type="compositionally biased region" description="Low complexity" evidence="1">
    <location>
        <begin position="139"/>
        <end position="200"/>
    </location>
</feature>
<feature type="signal peptide" evidence="3">
    <location>
        <begin position="1"/>
        <end position="17"/>
    </location>
</feature>
<sequence length="222" mass="21665">MKLATATMALLAQTALCSTVLQAREAKVTAAAVLLDRRAQKDQCSEGKTACGDGNGCCPRGSRCTQSKGVGMCADACEGATLFCDFGKGVKLCCQPGASCDYSQSLCTQHNTDSGGVWTSSLTSTPSGGTPLPTAPVFSSTSDGGASSSTESATTESSSAAGTQTSQSGPGATSSSASARDGSGTSGAGATATKTPKGSGSAIVVSWSAGVLAVVFGIMAAL</sequence>
<keyword evidence="3" id="KW-0732">Signal</keyword>
<evidence type="ECO:0000256" key="2">
    <source>
        <dbReference type="SAM" id="Phobius"/>
    </source>
</evidence>
<dbReference type="GeneID" id="30017904"/>
<dbReference type="OrthoDB" id="4870195at2759"/>
<keyword evidence="2" id="KW-0812">Transmembrane</keyword>
<feature type="transmembrane region" description="Helical" evidence="2">
    <location>
        <begin position="202"/>
        <end position="221"/>
    </location>
</feature>
<organism evidence="4 5">
    <name type="scientific">Cordyceps fumosorosea (strain ARSEF 2679)</name>
    <name type="common">Isaria fumosorosea</name>
    <dbReference type="NCBI Taxonomy" id="1081104"/>
    <lineage>
        <taxon>Eukaryota</taxon>
        <taxon>Fungi</taxon>
        <taxon>Dikarya</taxon>
        <taxon>Ascomycota</taxon>
        <taxon>Pezizomycotina</taxon>
        <taxon>Sordariomycetes</taxon>
        <taxon>Hypocreomycetidae</taxon>
        <taxon>Hypocreales</taxon>
        <taxon>Cordycipitaceae</taxon>
        <taxon>Cordyceps</taxon>
    </lineage>
</organism>
<evidence type="ECO:0008006" key="6">
    <source>
        <dbReference type="Google" id="ProtNLM"/>
    </source>
</evidence>